<dbReference type="AlphaFoldDB" id="A0A1I2NAN4"/>
<sequence length="123" mass="13793">MNNSQYFYRTVVYTQKNNEIGLVDINQPDNVTPLDEWLGLVVSLADGAHSIQELLDYISSRYASAPANLEATLHSVIKRLQEGDLIKLSDSPVTLPYYLAEPIEALDLEKARKLIAEDGYTVH</sequence>
<accession>A0A1I2NAN4</accession>
<protein>
    <recommendedName>
        <fullName evidence="3">Coenzyme PQQ synthesis protein D (PqqD)</fullName>
    </recommendedName>
</protein>
<gene>
    <name evidence="1" type="ORF">SAMN05216175_102386</name>
</gene>
<dbReference type="Gene3D" id="1.10.10.1150">
    <property type="entry name" value="Coenzyme PQQ synthesis protein D (PqqD)"/>
    <property type="match status" value="1"/>
</dbReference>
<dbReference type="EMBL" id="FOOU01000002">
    <property type="protein sequence ID" value="SFG00633.1"/>
    <property type="molecule type" value="Genomic_DNA"/>
</dbReference>
<evidence type="ECO:0008006" key="3">
    <source>
        <dbReference type="Google" id="ProtNLM"/>
    </source>
</evidence>
<dbReference type="RefSeq" id="WP_090725138.1">
    <property type="nucleotide sequence ID" value="NZ_FOOU01000002.1"/>
</dbReference>
<evidence type="ECO:0000313" key="2">
    <source>
        <dbReference type="Proteomes" id="UP000198623"/>
    </source>
</evidence>
<organism evidence="1 2">
    <name type="scientific">Neptunomonas qingdaonensis</name>
    <dbReference type="NCBI Taxonomy" id="1045558"/>
    <lineage>
        <taxon>Bacteria</taxon>
        <taxon>Pseudomonadati</taxon>
        <taxon>Pseudomonadota</taxon>
        <taxon>Gammaproteobacteria</taxon>
        <taxon>Oceanospirillales</taxon>
        <taxon>Oceanospirillaceae</taxon>
        <taxon>Neptunomonas</taxon>
    </lineage>
</organism>
<dbReference type="Proteomes" id="UP000198623">
    <property type="component" value="Unassembled WGS sequence"/>
</dbReference>
<evidence type="ECO:0000313" key="1">
    <source>
        <dbReference type="EMBL" id="SFG00633.1"/>
    </source>
</evidence>
<reference evidence="2" key="1">
    <citation type="submission" date="2016-10" db="EMBL/GenBank/DDBJ databases">
        <authorList>
            <person name="Varghese N."/>
            <person name="Submissions S."/>
        </authorList>
    </citation>
    <scope>NUCLEOTIDE SEQUENCE [LARGE SCALE GENOMIC DNA]</scope>
    <source>
        <strain evidence="2">CGMCC 1.10971</strain>
    </source>
</reference>
<keyword evidence="2" id="KW-1185">Reference proteome</keyword>
<name>A0A1I2NAN4_9GAMM</name>
<proteinExistence type="predicted"/>
<dbReference type="InterPro" id="IPR041881">
    <property type="entry name" value="PqqD_sf"/>
</dbReference>
<dbReference type="OrthoDB" id="6118814at2"/>